<gene>
    <name evidence="1" type="ORF">V8G57_08245</name>
</gene>
<sequence>MNRSRSQNTAGKIAVFFRSCVQGTIGAGGVGGVGRPQFFDGAGRQLLKKLLKQLLNQLNRQQPPLTSSISFMDNCWIAIFAP</sequence>
<protein>
    <submittedName>
        <fullName evidence="1">Uncharacterized protein</fullName>
    </submittedName>
</protein>
<organism evidence="1 2">
    <name type="scientific">Collimonas rhizosphaerae</name>
    <dbReference type="NCBI Taxonomy" id="3126357"/>
    <lineage>
        <taxon>Bacteria</taxon>
        <taxon>Pseudomonadati</taxon>
        <taxon>Pseudomonadota</taxon>
        <taxon>Betaproteobacteria</taxon>
        <taxon>Burkholderiales</taxon>
        <taxon>Oxalobacteraceae</taxon>
        <taxon>Collimonas</taxon>
    </lineage>
</organism>
<proteinExistence type="predicted"/>
<evidence type="ECO:0000313" key="1">
    <source>
        <dbReference type="EMBL" id="MEM4987378.1"/>
    </source>
</evidence>
<dbReference type="RefSeq" id="WP_342828959.1">
    <property type="nucleotide sequence ID" value="NZ_JBANDC010000005.1"/>
</dbReference>
<name>A0ABU9PTQ5_9BURK</name>
<comment type="caution">
    <text evidence="1">The sequence shown here is derived from an EMBL/GenBank/DDBJ whole genome shotgun (WGS) entry which is preliminary data.</text>
</comment>
<dbReference type="EMBL" id="JBANDC010000005">
    <property type="protein sequence ID" value="MEM4987378.1"/>
    <property type="molecule type" value="Genomic_DNA"/>
</dbReference>
<dbReference type="Proteomes" id="UP001495910">
    <property type="component" value="Unassembled WGS sequence"/>
</dbReference>
<accession>A0ABU9PTQ5</accession>
<keyword evidence="2" id="KW-1185">Reference proteome</keyword>
<reference evidence="1 2" key="1">
    <citation type="submission" date="2024-02" db="EMBL/GenBank/DDBJ databases">
        <title>Draft genome sequence of Collimonas sp. strain H4R21, an effective mineral-weathering bacterial strain isolated from the beech rhizosphere.</title>
        <authorList>
            <person name="Morin E."/>
            <person name="Uroz S."/>
            <person name="Leveau J.H.J."/>
            <person name="Kumar R."/>
            <person name="Rey M.W."/>
            <person name="Pham J."/>
        </authorList>
    </citation>
    <scope>NUCLEOTIDE SEQUENCE [LARGE SCALE GENOMIC DNA]</scope>
    <source>
        <strain evidence="1 2">H4R21</strain>
    </source>
</reference>
<evidence type="ECO:0000313" key="2">
    <source>
        <dbReference type="Proteomes" id="UP001495910"/>
    </source>
</evidence>